<dbReference type="RefSeq" id="WP_327096734.1">
    <property type="nucleotide sequence ID" value="NZ_CP109149.1"/>
</dbReference>
<evidence type="ECO:0000313" key="6">
    <source>
        <dbReference type="Proteomes" id="UP001432062"/>
    </source>
</evidence>
<keyword evidence="6" id="KW-1185">Reference proteome</keyword>
<dbReference type="SUPFAM" id="SSF55469">
    <property type="entry name" value="FMN-dependent nitroreductase-like"/>
    <property type="match status" value="1"/>
</dbReference>
<proteinExistence type="predicted"/>
<dbReference type="CDD" id="cd02136">
    <property type="entry name" value="PnbA_NfnB-like"/>
    <property type="match status" value="1"/>
</dbReference>
<dbReference type="Proteomes" id="UP001432062">
    <property type="component" value="Chromosome"/>
</dbReference>
<gene>
    <name evidence="5" type="ORF">OG563_30645</name>
</gene>
<dbReference type="Pfam" id="PF00881">
    <property type="entry name" value="Nitroreductase"/>
    <property type="match status" value="1"/>
</dbReference>
<keyword evidence="2" id="KW-0288">FMN</keyword>
<evidence type="ECO:0000256" key="3">
    <source>
        <dbReference type="ARBA" id="ARBA00023002"/>
    </source>
</evidence>
<dbReference type="PANTHER" id="PTHR23026">
    <property type="entry name" value="NADPH NITROREDUCTASE"/>
    <property type="match status" value="1"/>
</dbReference>
<protein>
    <submittedName>
        <fullName evidence="5">Nitroreductase</fullName>
    </submittedName>
</protein>
<dbReference type="InterPro" id="IPR029479">
    <property type="entry name" value="Nitroreductase"/>
</dbReference>
<reference evidence="5" key="1">
    <citation type="submission" date="2022-10" db="EMBL/GenBank/DDBJ databases">
        <title>The complete genomes of actinobacterial strains from the NBC collection.</title>
        <authorList>
            <person name="Joergensen T.S."/>
            <person name="Alvarez Arevalo M."/>
            <person name="Sterndorff E.B."/>
            <person name="Faurdal D."/>
            <person name="Vuksanovic O."/>
            <person name="Mourched A.-S."/>
            <person name="Charusanti P."/>
            <person name="Shaw S."/>
            <person name="Blin K."/>
            <person name="Weber T."/>
        </authorList>
    </citation>
    <scope>NUCLEOTIDE SEQUENCE</scope>
    <source>
        <strain evidence="5">NBC_01482</strain>
    </source>
</reference>
<dbReference type="EMBL" id="CP109441">
    <property type="protein sequence ID" value="WUV43563.1"/>
    <property type="molecule type" value="Genomic_DNA"/>
</dbReference>
<dbReference type="InterPro" id="IPR000415">
    <property type="entry name" value="Nitroreductase-like"/>
</dbReference>
<dbReference type="PANTHER" id="PTHR23026:SF90">
    <property type="entry name" value="IODOTYROSINE DEIODINASE 1"/>
    <property type="match status" value="1"/>
</dbReference>
<accession>A0ABZ1YKI4</accession>
<keyword evidence="1" id="KW-0285">Flavoprotein</keyword>
<evidence type="ECO:0000313" key="5">
    <source>
        <dbReference type="EMBL" id="WUV43563.1"/>
    </source>
</evidence>
<dbReference type="InterPro" id="IPR050627">
    <property type="entry name" value="Nitroreductase/BluB"/>
</dbReference>
<organism evidence="5 6">
    <name type="scientific">Nocardia vinacea</name>
    <dbReference type="NCBI Taxonomy" id="96468"/>
    <lineage>
        <taxon>Bacteria</taxon>
        <taxon>Bacillati</taxon>
        <taxon>Actinomycetota</taxon>
        <taxon>Actinomycetes</taxon>
        <taxon>Mycobacteriales</taxon>
        <taxon>Nocardiaceae</taxon>
        <taxon>Nocardia</taxon>
    </lineage>
</organism>
<sequence length="231" mass="25826">MSPTSLQTDEFTALSHILDNRWTCRQFKSDRVPRDTIEALLRLAQRTPSWCNTQPWQVVLTEDAGTDRFRKELLEHVAIAEPEPDFAFPAQYAGAYRDRRRACGLQLYDSVGIVKGDQAGTMRQAMRNFELFDAPHVAIVTTEADLGVYGAIDCGLYIGTFLLAAQSLGLGAAPQAALASYSPFLHTYFDLPENRRVVAAISFGYPDPDHPVNTFRTAREDLDQVATWHSD</sequence>
<keyword evidence="3" id="KW-0560">Oxidoreductase</keyword>
<feature type="domain" description="Nitroreductase" evidence="4">
    <location>
        <begin position="19"/>
        <end position="205"/>
    </location>
</feature>
<evidence type="ECO:0000256" key="2">
    <source>
        <dbReference type="ARBA" id="ARBA00022643"/>
    </source>
</evidence>
<evidence type="ECO:0000256" key="1">
    <source>
        <dbReference type="ARBA" id="ARBA00022630"/>
    </source>
</evidence>
<dbReference type="Gene3D" id="3.40.109.10">
    <property type="entry name" value="NADH Oxidase"/>
    <property type="match status" value="1"/>
</dbReference>
<evidence type="ECO:0000259" key="4">
    <source>
        <dbReference type="Pfam" id="PF00881"/>
    </source>
</evidence>
<name>A0ABZ1YKI4_9NOCA</name>